<name>A0A5D4JG82_9ACTN</name>
<evidence type="ECO:0000313" key="2">
    <source>
        <dbReference type="Proteomes" id="UP000323242"/>
    </source>
</evidence>
<evidence type="ECO:0000313" key="1">
    <source>
        <dbReference type="EMBL" id="TYR63906.1"/>
    </source>
</evidence>
<accession>A0A5D4JG82</accession>
<proteinExistence type="predicted"/>
<sequence length="62" mass="7392">MELTVAEIRRLLAACRPRPPHLSGHRGRHHALSWSNWRRRRQAVACHCHYQRRCRTIEGRSP</sequence>
<reference evidence="1 2" key="1">
    <citation type="submission" date="2019-08" db="EMBL/GenBank/DDBJ databases">
        <title>Draft genome for granaticin producer strain Streptomyces parvus C05.</title>
        <authorList>
            <person name="Gonzalez-Pimentel J.L."/>
        </authorList>
    </citation>
    <scope>NUCLEOTIDE SEQUENCE [LARGE SCALE GENOMIC DNA]</scope>
    <source>
        <strain evidence="1 2">C05</strain>
    </source>
</reference>
<keyword evidence="2" id="KW-1185">Reference proteome</keyword>
<gene>
    <name evidence="1" type="ORF">FY004_14495</name>
</gene>
<dbReference type="Proteomes" id="UP000323242">
    <property type="component" value="Unassembled WGS sequence"/>
</dbReference>
<protein>
    <submittedName>
        <fullName evidence="1">Uncharacterized protein</fullName>
    </submittedName>
</protein>
<dbReference type="AlphaFoldDB" id="A0A5D4JG82"/>
<comment type="caution">
    <text evidence="1">The sequence shown here is derived from an EMBL/GenBank/DDBJ whole genome shotgun (WGS) entry which is preliminary data.</text>
</comment>
<dbReference type="EMBL" id="VSZQ01000066">
    <property type="protein sequence ID" value="TYR63906.1"/>
    <property type="molecule type" value="Genomic_DNA"/>
</dbReference>
<organism evidence="1 2">
    <name type="scientific">Streptomyces parvus</name>
    <dbReference type="NCBI Taxonomy" id="66428"/>
    <lineage>
        <taxon>Bacteria</taxon>
        <taxon>Bacillati</taxon>
        <taxon>Actinomycetota</taxon>
        <taxon>Actinomycetes</taxon>
        <taxon>Kitasatosporales</taxon>
        <taxon>Streptomycetaceae</taxon>
        <taxon>Streptomyces</taxon>
    </lineage>
</organism>